<feature type="signal peptide" evidence="3">
    <location>
        <begin position="1"/>
        <end position="38"/>
    </location>
</feature>
<proteinExistence type="predicted"/>
<dbReference type="Proteomes" id="UP000076660">
    <property type="component" value="Unassembled WGS sequence"/>
</dbReference>
<feature type="compositionally biased region" description="Basic and acidic residues" evidence="2">
    <location>
        <begin position="485"/>
        <end position="532"/>
    </location>
</feature>
<feature type="compositionally biased region" description="Low complexity" evidence="2">
    <location>
        <begin position="56"/>
        <end position="67"/>
    </location>
</feature>
<dbReference type="InterPro" id="IPR044929">
    <property type="entry name" value="DNA/RNA_non-sp_Endonuclease_sf"/>
</dbReference>
<feature type="chain" id="PRO_5038523183" description="Type VII secretion system protein EssD-like domain-containing protein" evidence="3">
    <location>
        <begin position="39"/>
        <end position="1435"/>
    </location>
</feature>
<evidence type="ECO:0000313" key="5">
    <source>
        <dbReference type="EMBL" id="ONF71353.1"/>
    </source>
</evidence>
<feature type="region of interest" description="Disordered" evidence="2">
    <location>
        <begin position="30"/>
        <end position="74"/>
    </location>
</feature>
<dbReference type="Pfam" id="PF13930">
    <property type="entry name" value="Endonuclea_NS_2"/>
    <property type="match status" value="1"/>
</dbReference>
<feature type="region of interest" description="Disordered" evidence="2">
    <location>
        <begin position="483"/>
        <end position="560"/>
    </location>
</feature>
<name>A0A1W2LWS2_9PSEU</name>
<dbReference type="Gene3D" id="3.40.570.10">
    <property type="entry name" value="Extracellular Endonuclease, subunit A"/>
    <property type="match status" value="1"/>
</dbReference>
<evidence type="ECO:0000313" key="6">
    <source>
        <dbReference type="Proteomes" id="UP000076660"/>
    </source>
</evidence>
<feature type="compositionally biased region" description="Pro residues" evidence="2">
    <location>
        <begin position="1263"/>
        <end position="1273"/>
    </location>
</feature>
<feature type="domain" description="Type VII secretion system protein EssD-like" evidence="4">
    <location>
        <begin position="1337"/>
        <end position="1398"/>
    </location>
</feature>
<feature type="region of interest" description="Disordered" evidence="2">
    <location>
        <begin position="1234"/>
        <end position="1288"/>
    </location>
</feature>
<dbReference type="EMBL" id="LQMT02000012">
    <property type="protein sequence ID" value="ONF71353.1"/>
    <property type="molecule type" value="Genomic_DNA"/>
</dbReference>
<feature type="coiled-coil region" evidence="1">
    <location>
        <begin position="242"/>
        <end position="276"/>
    </location>
</feature>
<gene>
    <name evidence="5" type="ORF">AVR91_0211720</name>
</gene>
<feature type="compositionally biased region" description="Basic and acidic residues" evidence="2">
    <location>
        <begin position="1244"/>
        <end position="1262"/>
    </location>
</feature>
<protein>
    <recommendedName>
        <fullName evidence="4">Type VII secretion system protein EssD-like domain-containing protein</fullName>
    </recommendedName>
</protein>
<dbReference type="InterPro" id="IPR044927">
    <property type="entry name" value="Endonuclea_NS_2"/>
</dbReference>
<organism evidence="5 6">
    <name type="scientific">Amycolatopsis keratiniphila subsp. keratiniphila</name>
    <dbReference type="NCBI Taxonomy" id="227715"/>
    <lineage>
        <taxon>Bacteria</taxon>
        <taxon>Bacillati</taxon>
        <taxon>Actinomycetota</taxon>
        <taxon>Actinomycetes</taxon>
        <taxon>Pseudonocardiales</taxon>
        <taxon>Pseudonocardiaceae</taxon>
        <taxon>Amycolatopsis</taxon>
        <taxon>Amycolatopsis japonica group</taxon>
    </lineage>
</organism>
<keyword evidence="3" id="KW-0732">Signal</keyword>
<reference evidence="5 6" key="1">
    <citation type="submission" date="2016-12" db="EMBL/GenBank/DDBJ databases">
        <title>Amycolatopsis keratiniphila subsp. keratiniphila genome sequencing and assembly.</title>
        <authorList>
            <person name="Mayilraj S."/>
            <person name="Kaur N."/>
        </authorList>
    </citation>
    <scope>NUCLEOTIDE SEQUENCE [LARGE SCALE GENOMIC DNA]</scope>
    <source>
        <strain evidence="5 6">DSM 44409</strain>
    </source>
</reference>
<evidence type="ECO:0000256" key="2">
    <source>
        <dbReference type="SAM" id="MobiDB-lite"/>
    </source>
</evidence>
<evidence type="ECO:0000259" key="4">
    <source>
        <dbReference type="Pfam" id="PF13930"/>
    </source>
</evidence>
<keyword evidence="1" id="KW-0175">Coiled coil</keyword>
<evidence type="ECO:0000256" key="1">
    <source>
        <dbReference type="SAM" id="Coils"/>
    </source>
</evidence>
<comment type="caution">
    <text evidence="5">The sequence shown here is derived from an EMBL/GenBank/DDBJ whole genome shotgun (WGS) entry which is preliminary data.</text>
</comment>
<feature type="coiled-coil region" evidence="1">
    <location>
        <begin position="692"/>
        <end position="766"/>
    </location>
</feature>
<feature type="compositionally biased region" description="Low complexity" evidence="2">
    <location>
        <begin position="982"/>
        <end position="1016"/>
    </location>
</feature>
<sequence>MRRARQGILASRWCRRTVVVTLAAALVAGGAGPGSSVAALSAPGARHSEWQPPASPAAASEPTLPASGPEGDPEQEAVLRQLQLDLLADIAAFDEDEEVRAAARDTLRKTEAGDATAIPAFFDHGQQDAKAAARKRKADADAFNRAVIEPLAGTGGPVFNAAVARALAGNAYDRADFLAFGRDIAAEQDRREGAYDTELKNRRRMHVQVAADRGTPEVSAAAKAALAAGDAAIAEFLKTGYLAAAQRDADARERYLAELEQKRKDAVAASDLAQRTARAMRARTNLLAAHADGVKALERTANDMTSAARISRETARLLASDQAGHTYHPELYQRAKDDVAREVGRAVTDAQAAQAAAAGAKTQVDILLQNGMPHGTQWAKVVEGMAGAADAAKRAAETAAHAIDAISADAAATDAAEKARAHEENARQWRLNAESHAAAAAQLAQAAKEQATAAAEAAELARQARVDAETALRNARAHAANVKQARVDAERERDVAAAKRQEAEHWRQQAAAKRQEAEAKQRDAAQHRDAAQRDAAIAHQKRLDAEAQQRIAAGKRGDAQAQEQIAADAARDARAQEKIAQDANTSARNEEANAFRARDEAAAIAQSADTADKKATFLEGLAQRMQQSTEVVQADKDKAWAAAHAARADANKAKDAALIARGHANNAQAAAGRARGAAIEADAAAGRARAHADAAQAAAAEARAAAREAEVAAEKARTAANEAQAAAARANEAATRAEREAAAVHAEALRARASAEEATAAEARAAENARNAANLAQQAAVEAAITLDAAHRTGDEANAAGIEAATAATQAGIAARAATASVQSASGIAAPADQAISIVSPFSGTDIDADFIVQVANRAKDVGNSQVEAAQAAATDAAAQAQRAADAARNAAADVAPAFQAASAAASSAAAAARSAAAAQQSAADAAIHGAAARKAAADAAVVDAGAQADAQAARAAANQAAADAALAGRLADQAEADARAARQAADNATRAANEASAAATRAEQDAAAAQQAAEQAQRDADAARTAANRAAEHARDADQAASRAEGYAKDTESRANNVAAVSADIQKQLAELQEKLRLEHEARQRAEVEQAITDDSEIPELTQAEADALRTEKGQAAVDDYNRARAEANKPLLDFIVAEGGQIILDIVGFTDAKRCFTEGDFIACVMTVINALPILKIASVLSKIPDAVSAVVRIVKGIRTFKDLKVAGRRLAGELRDLAQRLIRCKPAAMSSLAGPGCEVQTKPKRDPHAPPVNDPRRDPYPFPGPLPEPGPGEENNDRKCPDGTAGWVVNDRMQNFTYNNVPASRATGGTACIITALPRQDGDPDTPAGHIEGVTHRSHLIASMFGGVHNVQNIVPLHRLANTPVMQWDIEEPIARAVRQGERVYYRVSAYYNSPGDALPARLYIKAWGMEGKFRCLAIVENVPNPPRTACQ</sequence>
<accession>A0A1W2LWS2</accession>
<feature type="compositionally biased region" description="Low complexity" evidence="2">
    <location>
        <begin position="30"/>
        <end position="45"/>
    </location>
</feature>
<feature type="region of interest" description="Disordered" evidence="2">
    <location>
        <begin position="982"/>
        <end position="1056"/>
    </location>
</feature>
<evidence type="ECO:0000256" key="3">
    <source>
        <dbReference type="SAM" id="SignalP"/>
    </source>
</evidence>